<dbReference type="GO" id="GO:0004519">
    <property type="term" value="F:endonuclease activity"/>
    <property type="evidence" value="ECO:0007669"/>
    <property type="project" value="UniProtKB-KW"/>
</dbReference>
<dbReference type="SMART" id="SM00318">
    <property type="entry name" value="SNc"/>
    <property type="match status" value="1"/>
</dbReference>
<accession>A0A2H0WAA3</accession>
<proteinExistence type="predicted"/>
<sequence>MAKNFNKNIIKYLGFLLLVPSLILNLFIFQKYQGEREKNMVLVTDVLDGDTFVTSDGEKMRLLNVNAPELELCGGEEAKKRLEELIKNEKVSIERVSTDVYERSLVMLYTGGELVNRTLIAEGWGVYGARKIPESEEFKKLQKKAKEEKLGIFGPECYQKENLDNPKCNIKGNINRNTKTKFYHFPGCTAYVPAIIEKFNGDQWFCSEKEAQKAGFVKSEGCFGKKYNL</sequence>
<dbReference type="PROSITE" id="PS50830">
    <property type="entry name" value="TNASE_3"/>
    <property type="match status" value="1"/>
</dbReference>
<keyword evidence="4" id="KW-0812">Transmembrane</keyword>
<organism evidence="6 7">
    <name type="scientific">Candidatus Beckwithbacteria bacterium CG10_big_fil_rev_8_21_14_0_10_34_10</name>
    <dbReference type="NCBI Taxonomy" id="1974495"/>
    <lineage>
        <taxon>Bacteria</taxon>
        <taxon>Candidatus Beckwithiibacteriota</taxon>
    </lineage>
</organism>
<dbReference type="AlphaFoldDB" id="A0A2H0WAA3"/>
<dbReference type="SUPFAM" id="SSF50199">
    <property type="entry name" value="Staphylococcal nuclease"/>
    <property type="match status" value="1"/>
</dbReference>
<keyword evidence="4" id="KW-0472">Membrane</keyword>
<evidence type="ECO:0000256" key="3">
    <source>
        <dbReference type="ARBA" id="ARBA00022801"/>
    </source>
</evidence>
<evidence type="ECO:0000259" key="5">
    <source>
        <dbReference type="PROSITE" id="PS50830"/>
    </source>
</evidence>
<reference evidence="7" key="1">
    <citation type="submission" date="2017-09" db="EMBL/GenBank/DDBJ databases">
        <title>Depth-based differentiation of microbial function through sediment-hosted aquifers and enrichment of novel symbionts in the deep terrestrial subsurface.</title>
        <authorList>
            <person name="Probst A.J."/>
            <person name="Ladd B."/>
            <person name="Jarett J.K."/>
            <person name="Geller-Mcgrath D.E."/>
            <person name="Sieber C.M.K."/>
            <person name="Emerson J.B."/>
            <person name="Anantharaman K."/>
            <person name="Thomas B.C."/>
            <person name="Malmstrom R."/>
            <person name="Stieglmeier M."/>
            <person name="Klingl A."/>
            <person name="Woyke T."/>
            <person name="Ryan C.M."/>
            <person name="Banfield J.F."/>
        </authorList>
    </citation>
    <scope>NUCLEOTIDE SEQUENCE [LARGE SCALE GENOMIC DNA]</scope>
</reference>
<evidence type="ECO:0000313" key="7">
    <source>
        <dbReference type="Proteomes" id="UP000230093"/>
    </source>
</evidence>
<name>A0A2H0WAA3_9BACT</name>
<dbReference type="InterPro" id="IPR035437">
    <property type="entry name" value="SNase_OB-fold_sf"/>
</dbReference>
<evidence type="ECO:0000256" key="2">
    <source>
        <dbReference type="ARBA" id="ARBA00022759"/>
    </source>
</evidence>
<comment type="caution">
    <text evidence="6">The sequence shown here is derived from an EMBL/GenBank/DDBJ whole genome shotgun (WGS) entry which is preliminary data.</text>
</comment>
<dbReference type="InterPro" id="IPR016071">
    <property type="entry name" value="Staphylococal_nuclease_OB-fold"/>
</dbReference>
<feature type="domain" description="TNase-like" evidence="5">
    <location>
        <begin position="37"/>
        <end position="155"/>
    </location>
</feature>
<gene>
    <name evidence="6" type="ORF">COT75_00105</name>
</gene>
<evidence type="ECO:0000256" key="1">
    <source>
        <dbReference type="ARBA" id="ARBA00022722"/>
    </source>
</evidence>
<dbReference type="GO" id="GO:0016787">
    <property type="term" value="F:hydrolase activity"/>
    <property type="evidence" value="ECO:0007669"/>
    <property type="project" value="UniProtKB-KW"/>
</dbReference>
<evidence type="ECO:0000313" key="6">
    <source>
        <dbReference type="EMBL" id="PIS09596.1"/>
    </source>
</evidence>
<dbReference type="PANTHER" id="PTHR12302:SF3">
    <property type="entry name" value="SERINE_THREONINE-PROTEIN KINASE 31"/>
    <property type="match status" value="1"/>
</dbReference>
<evidence type="ECO:0000256" key="4">
    <source>
        <dbReference type="SAM" id="Phobius"/>
    </source>
</evidence>
<keyword evidence="1" id="KW-0540">Nuclease</keyword>
<dbReference type="EMBL" id="PEZT01000001">
    <property type="protein sequence ID" value="PIS09596.1"/>
    <property type="molecule type" value="Genomic_DNA"/>
</dbReference>
<dbReference type="PANTHER" id="PTHR12302">
    <property type="entry name" value="EBNA2 BINDING PROTEIN P100"/>
    <property type="match status" value="1"/>
</dbReference>
<dbReference type="Pfam" id="PF00565">
    <property type="entry name" value="SNase"/>
    <property type="match status" value="1"/>
</dbReference>
<keyword evidence="4" id="KW-1133">Transmembrane helix</keyword>
<keyword evidence="3" id="KW-0378">Hydrolase</keyword>
<keyword evidence="2" id="KW-0255">Endonuclease</keyword>
<dbReference type="Gene3D" id="2.40.50.90">
    <property type="match status" value="1"/>
</dbReference>
<protein>
    <recommendedName>
        <fullName evidence="5">TNase-like domain-containing protein</fullName>
    </recommendedName>
</protein>
<dbReference type="Proteomes" id="UP000230093">
    <property type="component" value="Unassembled WGS sequence"/>
</dbReference>
<feature type="transmembrane region" description="Helical" evidence="4">
    <location>
        <begin position="12"/>
        <end position="29"/>
    </location>
</feature>